<reference evidence="2 3" key="1">
    <citation type="submission" date="2019-03" db="EMBL/GenBank/DDBJ databases">
        <authorList>
            <person name="Kim M.K.M."/>
        </authorList>
    </citation>
    <scope>NUCLEOTIDE SEQUENCE [LARGE SCALE GENOMIC DNA]</scope>
    <source>
        <strain evidence="2 3">18JY21-1</strain>
    </source>
</reference>
<dbReference type="InterPro" id="IPR034660">
    <property type="entry name" value="DinB/YfiT-like"/>
</dbReference>
<evidence type="ECO:0000259" key="1">
    <source>
        <dbReference type="Pfam" id="PF12867"/>
    </source>
</evidence>
<dbReference type="Pfam" id="PF12867">
    <property type="entry name" value="DinB_2"/>
    <property type="match status" value="1"/>
</dbReference>
<evidence type="ECO:0000313" key="2">
    <source>
        <dbReference type="EMBL" id="TCZ80878.1"/>
    </source>
</evidence>
<dbReference type="AlphaFoldDB" id="A0A4R4ER39"/>
<dbReference type="EMBL" id="SKFG01000001">
    <property type="protein sequence ID" value="TCZ80878.1"/>
    <property type="molecule type" value="Genomic_DNA"/>
</dbReference>
<feature type="domain" description="DinB-like" evidence="1">
    <location>
        <begin position="13"/>
        <end position="155"/>
    </location>
</feature>
<dbReference type="Gene3D" id="1.20.120.450">
    <property type="entry name" value="dinb family like domain"/>
    <property type="match status" value="1"/>
</dbReference>
<dbReference type="RefSeq" id="WP_132415614.1">
    <property type="nucleotide sequence ID" value="NZ_SKFG01000001.1"/>
</dbReference>
<name>A0A4R4ER39_9BACL</name>
<gene>
    <name evidence="2" type="ORF">E0485_00880</name>
</gene>
<proteinExistence type="predicted"/>
<evidence type="ECO:0000313" key="3">
    <source>
        <dbReference type="Proteomes" id="UP000295418"/>
    </source>
</evidence>
<keyword evidence="3" id="KW-1185">Reference proteome</keyword>
<dbReference type="OrthoDB" id="1495892at2"/>
<organism evidence="2 3">
    <name type="scientific">Paenibacillus albiflavus</name>
    <dbReference type="NCBI Taxonomy" id="2545760"/>
    <lineage>
        <taxon>Bacteria</taxon>
        <taxon>Bacillati</taxon>
        <taxon>Bacillota</taxon>
        <taxon>Bacilli</taxon>
        <taxon>Bacillales</taxon>
        <taxon>Paenibacillaceae</taxon>
        <taxon>Paenibacillus</taxon>
    </lineage>
</organism>
<comment type="caution">
    <text evidence="2">The sequence shown here is derived from an EMBL/GenBank/DDBJ whole genome shotgun (WGS) entry which is preliminary data.</text>
</comment>
<dbReference type="InterPro" id="IPR024775">
    <property type="entry name" value="DinB-like"/>
</dbReference>
<protein>
    <submittedName>
        <fullName evidence="2">DinB family protein</fullName>
    </submittedName>
</protein>
<sequence>MTYLQLIQTYQDNLHSYSLEQLRFKPKQDVWSIGQMYSHIILTSLYYLDNVEICAAASKEQQLGKTEGGDKIFKLGGFPPIRIKLPEPENTPSNSESKEELIIGLDQVRQKMMEWESKINSINANYKAKHDGFGWLNAREWFDLISMHFTHHLRQKRELEQNLNLE</sequence>
<dbReference type="SUPFAM" id="SSF109854">
    <property type="entry name" value="DinB/YfiT-like putative metalloenzymes"/>
    <property type="match status" value="1"/>
</dbReference>
<accession>A0A4R4ER39</accession>
<dbReference type="Proteomes" id="UP000295418">
    <property type="component" value="Unassembled WGS sequence"/>
</dbReference>